<dbReference type="RefSeq" id="WP_185005199.1">
    <property type="nucleotide sequence ID" value="NZ_BAAAUI010000001.1"/>
</dbReference>
<name>A0A7W7FWC1_9PSEU</name>
<dbReference type="EMBL" id="JACHMH010000001">
    <property type="protein sequence ID" value="MBB4679448.1"/>
    <property type="molecule type" value="Genomic_DNA"/>
</dbReference>
<reference evidence="2 3" key="1">
    <citation type="submission" date="2020-08" db="EMBL/GenBank/DDBJ databases">
        <title>Sequencing the genomes of 1000 actinobacteria strains.</title>
        <authorList>
            <person name="Klenk H.-P."/>
        </authorList>
    </citation>
    <scope>NUCLEOTIDE SEQUENCE [LARGE SCALE GENOMIC DNA]</scope>
    <source>
        <strain evidence="2 3">DSM 44230</strain>
    </source>
</reference>
<dbReference type="Proteomes" id="UP000533598">
    <property type="component" value="Unassembled WGS sequence"/>
</dbReference>
<keyword evidence="3" id="KW-1185">Reference proteome</keyword>
<evidence type="ECO:0000313" key="3">
    <source>
        <dbReference type="Proteomes" id="UP000533598"/>
    </source>
</evidence>
<organism evidence="2 3">
    <name type="scientific">Crossiella cryophila</name>
    <dbReference type="NCBI Taxonomy" id="43355"/>
    <lineage>
        <taxon>Bacteria</taxon>
        <taxon>Bacillati</taxon>
        <taxon>Actinomycetota</taxon>
        <taxon>Actinomycetes</taxon>
        <taxon>Pseudonocardiales</taxon>
        <taxon>Pseudonocardiaceae</taxon>
        <taxon>Crossiella</taxon>
    </lineage>
</organism>
<protein>
    <submittedName>
        <fullName evidence="2">Flp pilus assembly protein TadG</fullName>
    </submittedName>
</protein>
<keyword evidence="1" id="KW-1133">Transmembrane helix</keyword>
<evidence type="ECO:0000313" key="2">
    <source>
        <dbReference type="EMBL" id="MBB4679448.1"/>
    </source>
</evidence>
<feature type="transmembrane region" description="Helical" evidence="1">
    <location>
        <begin position="12"/>
        <end position="33"/>
    </location>
</feature>
<accession>A0A7W7FWC1</accession>
<comment type="caution">
    <text evidence="2">The sequence shown here is derived from an EMBL/GenBank/DDBJ whole genome shotgun (WGS) entry which is preliminary data.</text>
</comment>
<evidence type="ECO:0000256" key="1">
    <source>
        <dbReference type="SAM" id="Phobius"/>
    </source>
</evidence>
<sequence length="142" mass="14538">MTPAARRFGDEGAVSAMTAILLAALLLVFALLVDGTTRLQALSRADAIAAEAARAALTAVDTRSTPIQLDTTTAHTIAHSYLTRSGCPGTVEITSARTVRVEVRCTAPARTGLVGSHHTVTGTATAQLDIGTTPPPGHGARP</sequence>
<gene>
    <name evidence="2" type="ORF">HNR67_005566</name>
</gene>
<dbReference type="AlphaFoldDB" id="A0A7W7FWC1"/>
<keyword evidence="1" id="KW-0472">Membrane</keyword>
<proteinExistence type="predicted"/>
<keyword evidence="1" id="KW-0812">Transmembrane</keyword>